<evidence type="ECO:0000313" key="5">
    <source>
        <dbReference type="EMBL" id="OQE32966.1"/>
    </source>
</evidence>
<dbReference type="InterPro" id="IPR050327">
    <property type="entry name" value="Proton-linked_MCT"/>
</dbReference>
<dbReference type="Gene3D" id="1.20.1250.20">
    <property type="entry name" value="MFS general substrate transporter like domains"/>
    <property type="match status" value="1"/>
</dbReference>
<feature type="transmembrane region" description="Helical" evidence="3">
    <location>
        <begin position="387"/>
        <end position="408"/>
    </location>
</feature>
<comment type="similarity">
    <text evidence="2">Belongs to the major facilitator superfamily. Monocarboxylate porter (TC 2.A.1.13) family.</text>
</comment>
<evidence type="ECO:0000256" key="2">
    <source>
        <dbReference type="ARBA" id="ARBA00006727"/>
    </source>
</evidence>
<feature type="transmembrane region" description="Helical" evidence="3">
    <location>
        <begin position="216"/>
        <end position="236"/>
    </location>
</feature>
<feature type="transmembrane region" description="Helical" evidence="3">
    <location>
        <begin position="324"/>
        <end position="344"/>
    </location>
</feature>
<accession>A0A1V6U3A1</accession>
<dbReference type="EMBL" id="MLQL01000001">
    <property type="protein sequence ID" value="OQE32966.1"/>
    <property type="molecule type" value="Genomic_DNA"/>
</dbReference>
<feature type="domain" description="Major facilitator superfamily (MFS) profile" evidence="4">
    <location>
        <begin position="58"/>
        <end position="448"/>
    </location>
</feature>
<feature type="transmembrane region" description="Helical" evidence="3">
    <location>
        <begin position="124"/>
        <end position="143"/>
    </location>
</feature>
<gene>
    <name evidence="5" type="ORF">PENFLA_c001G00654</name>
</gene>
<feature type="transmembrane region" description="Helical" evidence="3">
    <location>
        <begin position="97"/>
        <end position="117"/>
    </location>
</feature>
<dbReference type="Pfam" id="PF07690">
    <property type="entry name" value="MFS_1"/>
    <property type="match status" value="1"/>
</dbReference>
<feature type="transmembrane region" description="Helical" evidence="3">
    <location>
        <begin position="350"/>
        <end position="375"/>
    </location>
</feature>
<keyword evidence="3" id="KW-0472">Membrane</keyword>
<dbReference type="PANTHER" id="PTHR11360:SF130">
    <property type="entry name" value="MAJOR FACILITATOR SUPERFAMILY (MFS) PROFILE DOMAIN-CONTAINING PROTEIN-RELATED"/>
    <property type="match status" value="1"/>
</dbReference>
<name>A0A1V6U3A1_9EURO</name>
<feature type="transmembrane region" description="Helical" evidence="3">
    <location>
        <begin position="414"/>
        <end position="436"/>
    </location>
</feature>
<comment type="subcellular location">
    <subcellularLocation>
        <location evidence="1">Membrane</location>
        <topology evidence="1">Multi-pass membrane protein</topology>
    </subcellularLocation>
</comment>
<feature type="transmembrane region" description="Helical" evidence="3">
    <location>
        <begin position="149"/>
        <end position="172"/>
    </location>
</feature>
<evidence type="ECO:0000313" key="6">
    <source>
        <dbReference type="Proteomes" id="UP000191342"/>
    </source>
</evidence>
<feature type="transmembrane region" description="Helical" evidence="3">
    <location>
        <begin position="184"/>
        <end position="204"/>
    </location>
</feature>
<evidence type="ECO:0000256" key="3">
    <source>
        <dbReference type="SAM" id="Phobius"/>
    </source>
</evidence>
<protein>
    <recommendedName>
        <fullName evidence="4">Major facilitator superfamily (MFS) profile domain-containing protein</fullName>
    </recommendedName>
</protein>
<feature type="transmembrane region" description="Helical" evidence="3">
    <location>
        <begin position="257"/>
        <end position="280"/>
    </location>
</feature>
<dbReference type="GO" id="GO:0022857">
    <property type="term" value="F:transmembrane transporter activity"/>
    <property type="evidence" value="ECO:0007669"/>
    <property type="project" value="InterPro"/>
</dbReference>
<proteinExistence type="inferred from homology"/>
<dbReference type="InterPro" id="IPR020846">
    <property type="entry name" value="MFS_dom"/>
</dbReference>
<comment type="caution">
    <text evidence="5">The sequence shown here is derived from an EMBL/GenBank/DDBJ whole genome shotgun (WGS) entry which is preliminary data.</text>
</comment>
<sequence>MAAVNAAEPSGKDNATCADAHLPPVAASTTSSFLFTALVQLRFQPIADPGPPPDGGIIAWSQVLGAHFTVCNTWGYITTFGMFQSYYERTLPQSASTISWIGSAQVFLLFFIGTFSGRAADAGFFRPIWTVGAVLNLVGIFMTSVCDQFWQLFLAQGLCMGLGCGLMFCPVLSLMPTYFARHRSLAVGLAATGSAVGGLIFPAVVERLLPRIGFSWTIRTLGLLTLAMLAPSFILLKQRIPPRKSSRLVEWNAFQEPAYFAFALGMFFNFWGLYIAFFYITSFARQVISLSQTSSINLLLIMNGVGIFARTVPNFLADRFTGPVNLLIPSTLLSSVLLLCWISVTTEPSLYAFVVFYGTFSAAVQSLFPATLASLSPDMEKIGVRMGMVLSIVGFAALTGSPIAGVLVSRGNGGYLYAQIFAGVSMFIGTGMLVIARGFKAGFKMKVKV</sequence>
<dbReference type="InterPro" id="IPR036259">
    <property type="entry name" value="MFS_trans_sf"/>
</dbReference>
<dbReference type="Proteomes" id="UP000191342">
    <property type="component" value="Unassembled WGS sequence"/>
</dbReference>
<evidence type="ECO:0000259" key="4">
    <source>
        <dbReference type="PROSITE" id="PS50850"/>
    </source>
</evidence>
<evidence type="ECO:0000256" key="1">
    <source>
        <dbReference type="ARBA" id="ARBA00004141"/>
    </source>
</evidence>
<dbReference type="GO" id="GO:0016020">
    <property type="term" value="C:membrane"/>
    <property type="evidence" value="ECO:0007669"/>
    <property type="project" value="UniProtKB-SubCell"/>
</dbReference>
<reference evidence="6" key="1">
    <citation type="journal article" date="2017" name="Nat. Microbiol.">
        <title>Global analysis of biosynthetic gene clusters reveals vast potential of secondary metabolite production in Penicillium species.</title>
        <authorList>
            <person name="Nielsen J.C."/>
            <person name="Grijseels S."/>
            <person name="Prigent S."/>
            <person name="Ji B."/>
            <person name="Dainat J."/>
            <person name="Nielsen K.F."/>
            <person name="Frisvad J.C."/>
            <person name="Workman M."/>
            <person name="Nielsen J."/>
        </authorList>
    </citation>
    <scope>NUCLEOTIDE SEQUENCE [LARGE SCALE GENOMIC DNA]</scope>
    <source>
        <strain evidence="6">IBT 14082</strain>
    </source>
</reference>
<dbReference type="PROSITE" id="PS50850">
    <property type="entry name" value="MFS"/>
    <property type="match status" value="1"/>
</dbReference>
<keyword evidence="6" id="KW-1185">Reference proteome</keyword>
<keyword evidence="3" id="KW-1133">Transmembrane helix</keyword>
<feature type="transmembrane region" description="Helical" evidence="3">
    <location>
        <begin position="292"/>
        <end position="312"/>
    </location>
</feature>
<dbReference type="InterPro" id="IPR011701">
    <property type="entry name" value="MFS"/>
</dbReference>
<organism evidence="5 6">
    <name type="scientific">Penicillium flavigenum</name>
    <dbReference type="NCBI Taxonomy" id="254877"/>
    <lineage>
        <taxon>Eukaryota</taxon>
        <taxon>Fungi</taxon>
        <taxon>Dikarya</taxon>
        <taxon>Ascomycota</taxon>
        <taxon>Pezizomycotina</taxon>
        <taxon>Eurotiomycetes</taxon>
        <taxon>Eurotiomycetidae</taxon>
        <taxon>Eurotiales</taxon>
        <taxon>Aspergillaceae</taxon>
        <taxon>Penicillium</taxon>
    </lineage>
</organism>
<keyword evidence="3" id="KW-0812">Transmembrane</keyword>
<dbReference type="SUPFAM" id="SSF103473">
    <property type="entry name" value="MFS general substrate transporter"/>
    <property type="match status" value="1"/>
</dbReference>
<dbReference type="OrthoDB" id="6499973at2759"/>
<dbReference type="AlphaFoldDB" id="A0A1V6U3A1"/>
<dbReference type="PANTHER" id="PTHR11360">
    <property type="entry name" value="MONOCARBOXYLATE TRANSPORTER"/>
    <property type="match status" value="1"/>
</dbReference>